<dbReference type="EMBL" id="CP035810">
    <property type="protein sequence ID" value="QIN28329.1"/>
    <property type="molecule type" value="Genomic_DNA"/>
</dbReference>
<keyword evidence="1" id="KW-1133">Transmembrane helix</keyword>
<feature type="transmembrane region" description="Helical" evidence="1">
    <location>
        <begin position="32"/>
        <end position="53"/>
    </location>
</feature>
<sequence>MPKTISRNGAYDLDRSSIDYDAVKDPGHGNTAAAWTGVFIILIGAIVGCTGVVTGTSMLFWAGLIICAIGPIVGLVMRAAGKGGKKTKAKA</sequence>
<dbReference type="AlphaFoldDB" id="A0A6G8KU63"/>
<dbReference type="NCBIfam" id="NF041681">
    <property type="entry name" value="HGxxPAAW"/>
    <property type="match status" value="1"/>
</dbReference>
<gene>
    <name evidence="2" type="ORF">EW640_02835</name>
</gene>
<dbReference type="InterPro" id="IPR046550">
    <property type="entry name" value="DUF6704"/>
</dbReference>
<keyword evidence="1" id="KW-0812">Transmembrane</keyword>
<evidence type="ECO:0000256" key="1">
    <source>
        <dbReference type="SAM" id="Phobius"/>
    </source>
</evidence>
<dbReference type="Pfam" id="PF20447">
    <property type="entry name" value="DUF6704"/>
    <property type="match status" value="1"/>
</dbReference>
<evidence type="ECO:0000313" key="3">
    <source>
        <dbReference type="Proteomes" id="UP000501518"/>
    </source>
</evidence>
<dbReference type="KEGG" id="blut:EW640_02835"/>
<name>A0A6G8KU63_9MICO</name>
<protein>
    <submittedName>
        <fullName evidence="2">Uncharacterized protein</fullName>
    </submittedName>
</protein>
<dbReference type="RefSeq" id="WP_165882857.1">
    <property type="nucleotide sequence ID" value="NZ_CP035810.1"/>
</dbReference>
<organism evidence="2 3">
    <name type="scientific">Brevibacterium luteolum</name>
    <dbReference type="NCBI Taxonomy" id="199591"/>
    <lineage>
        <taxon>Bacteria</taxon>
        <taxon>Bacillati</taxon>
        <taxon>Actinomycetota</taxon>
        <taxon>Actinomycetes</taxon>
        <taxon>Micrococcales</taxon>
        <taxon>Brevibacteriaceae</taxon>
        <taxon>Brevibacterium</taxon>
    </lineage>
</organism>
<reference evidence="2 3" key="1">
    <citation type="submission" date="2019-02" db="EMBL/GenBank/DDBJ databases">
        <title>Complete Genome Sequence and Methylome Analysis of Brevibacterium luteolum NEB1784.</title>
        <authorList>
            <person name="Fomenkov A."/>
            <person name="Roberts R.J."/>
        </authorList>
    </citation>
    <scope>NUCLEOTIDE SEQUENCE [LARGE SCALE GENOMIC DNA]</scope>
    <source>
        <strain evidence="2 3">NEB1784</strain>
    </source>
</reference>
<evidence type="ECO:0000313" key="2">
    <source>
        <dbReference type="EMBL" id="QIN28329.1"/>
    </source>
</evidence>
<dbReference type="Proteomes" id="UP000501518">
    <property type="component" value="Chromosome"/>
</dbReference>
<proteinExistence type="predicted"/>
<feature type="transmembrane region" description="Helical" evidence="1">
    <location>
        <begin position="59"/>
        <end position="80"/>
    </location>
</feature>
<keyword evidence="1" id="KW-0472">Membrane</keyword>
<accession>A0A6G8KU63</accession>